<dbReference type="GeneID" id="54404527"/>
<dbReference type="Proteomes" id="UP000799771">
    <property type="component" value="Unassembled WGS sequence"/>
</dbReference>
<proteinExistence type="predicted"/>
<evidence type="ECO:0000256" key="1">
    <source>
        <dbReference type="SAM" id="MobiDB-lite"/>
    </source>
</evidence>
<protein>
    <submittedName>
        <fullName evidence="2">Uncharacterized protein</fullName>
    </submittedName>
</protein>
<feature type="compositionally biased region" description="Acidic residues" evidence="1">
    <location>
        <begin position="360"/>
        <end position="387"/>
    </location>
</feature>
<evidence type="ECO:0000313" key="2">
    <source>
        <dbReference type="EMBL" id="KAF2126998.1"/>
    </source>
</evidence>
<dbReference type="OrthoDB" id="3783520at2759"/>
<evidence type="ECO:0000313" key="3">
    <source>
        <dbReference type="Proteomes" id="UP000799771"/>
    </source>
</evidence>
<sequence>MLTSTIHGVQLLNPQLFCHPTKRASKCGHDIHPSASARTPWCPACVASLTKASLDAMQKMLDLRGGPTPNAYERDRKWNTNRLRRNIAMQRLESAKRRDQLRREREQAWEEMHQRYDFERVRAVLDQNSAGCFVCETMAASYPDETIRSQAVDVAWWENPDRLVASRNPVPKMPRKRSQKTAHASRGSPTMRKIIQDHRSALVDMNIQIEAWKIRYRIERSVRRKHGLHEGYHFQPGFWESPVSGVHVRLHYQVARENQRKAERRARGNMSRPRPPCSPLLYSETVGEIEIDEEMVQTIKEKEYREEMERQARRAAGEVGYLYFNGGIDGLEEWEDDVLRSNRDLVSRKPMLEHEPGNVCEEEDTDVDGDDDNGDEKESDEMDIGKT</sequence>
<dbReference type="AlphaFoldDB" id="A0A6A6A863"/>
<feature type="region of interest" description="Disordered" evidence="1">
    <location>
        <begin position="347"/>
        <end position="387"/>
    </location>
</feature>
<keyword evidence="3" id="KW-1185">Reference proteome</keyword>
<dbReference type="RefSeq" id="XP_033521390.1">
    <property type="nucleotide sequence ID" value="XM_033664095.1"/>
</dbReference>
<name>A0A6A6A863_9PLEO</name>
<feature type="region of interest" description="Disordered" evidence="1">
    <location>
        <begin position="166"/>
        <end position="189"/>
    </location>
</feature>
<gene>
    <name evidence="2" type="ORF">P153DRAFT_296581</name>
</gene>
<accession>A0A6A6A863</accession>
<organism evidence="2 3">
    <name type="scientific">Dothidotthia symphoricarpi CBS 119687</name>
    <dbReference type="NCBI Taxonomy" id="1392245"/>
    <lineage>
        <taxon>Eukaryota</taxon>
        <taxon>Fungi</taxon>
        <taxon>Dikarya</taxon>
        <taxon>Ascomycota</taxon>
        <taxon>Pezizomycotina</taxon>
        <taxon>Dothideomycetes</taxon>
        <taxon>Pleosporomycetidae</taxon>
        <taxon>Pleosporales</taxon>
        <taxon>Dothidotthiaceae</taxon>
        <taxon>Dothidotthia</taxon>
    </lineage>
</organism>
<feature type="compositionally biased region" description="Basic and acidic residues" evidence="1">
    <location>
        <begin position="347"/>
        <end position="356"/>
    </location>
</feature>
<feature type="region of interest" description="Disordered" evidence="1">
    <location>
        <begin position="259"/>
        <end position="281"/>
    </location>
</feature>
<reference evidence="2" key="1">
    <citation type="journal article" date="2020" name="Stud. Mycol.">
        <title>101 Dothideomycetes genomes: a test case for predicting lifestyles and emergence of pathogens.</title>
        <authorList>
            <person name="Haridas S."/>
            <person name="Albert R."/>
            <person name="Binder M."/>
            <person name="Bloem J."/>
            <person name="Labutti K."/>
            <person name="Salamov A."/>
            <person name="Andreopoulos B."/>
            <person name="Baker S."/>
            <person name="Barry K."/>
            <person name="Bills G."/>
            <person name="Bluhm B."/>
            <person name="Cannon C."/>
            <person name="Castanera R."/>
            <person name="Culley D."/>
            <person name="Daum C."/>
            <person name="Ezra D."/>
            <person name="Gonzalez J."/>
            <person name="Henrissat B."/>
            <person name="Kuo A."/>
            <person name="Liang C."/>
            <person name="Lipzen A."/>
            <person name="Lutzoni F."/>
            <person name="Magnuson J."/>
            <person name="Mondo S."/>
            <person name="Nolan M."/>
            <person name="Ohm R."/>
            <person name="Pangilinan J."/>
            <person name="Park H.-J."/>
            <person name="Ramirez L."/>
            <person name="Alfaro M."/>
            <person name="Sun H."/>
            <person name="Tritt A."/>
            <person name="Yoshinaga Y."/>
            <person name="Zwiers L.-H."/>
            <person name="Turgeon B."/>
            <person name="Goodwin S."/>
            <person name="Spatafora J."/>
            <person name="Crous P."/>
            <person name="Grigoriev I."/>
        </authorList>
    </citation>
    <scope>NUCLEOTIDE SEQUENCE</scope>
    <source>
        <strain evidence="2">CBS 119687</strain>
    </source>
</reference>
<dbReference type="EMBL" id="ML977512">
    <property type="protein sequence ID" value="KAF2126998.1"/>
    <property type="molecule type" value="Genomic_DNA"/>
</dbReference>